<keyword evidence="2" id="KW-1185">Reference proteome</keyword>
<sequence length="402" mass="44976">MATGVAVRKLTNGTGECTLCSSVSGYGETVIFCDSGSNQVKEIIGPSVRVVTGTGQIGNDNGPCDKASFSQLFSLCTEMKNIFVCDAQTGCVKVISDMKGSVRFLTHLKLLYQAFGVHFKHQNVERANLEEAKDMVRRLSDYLHETIRSVQVILDTDRQRNGPDGTISSKILKSVDMIHSELGYLQSQITSVNSSIPINMLSCLTVCVENLHALGHFKCQLPTMFEHARNLSNTVYEGIKRSVLWAAYYFTHPSSHYPIPENDMPLSSLSAMEHLKPKALLSKDQERVSGPRTLESVFDKDQYDSKRQCTTLAHYHLICTKMQLTVPQVNKSHFLQYLKKVSRTTIKFLNMIENQMWTTLKKRTMLLTPQNVLVFFKGQPAGVGEQSGSAVNFIDKINIYTI</sequence>
<organism evidence="1 2">
    <name type="scientific">Mytilus coruscus</name>
    <name type="common">Sea mussel</name>
    <dbReference type="NCBI Taxonomy" id="42192"/>
    <lineage>
        <taxon>Eukaryota</taxon>
        <taxon>Metazoa</taxon>
        <taxon>Spiralia</taxon>
        <taxon>Lophotrochozoa</taxon>
        <taxon>Mollusca</taxon>
        <taxon>Bivalvia</taxon>
        <taxon>Autobranchia</taxon>
        <taxon>Pteriomorphia</taxon>
        <taxon>Mytilida</taxon>
        <taxon>Mytiloidea</taxon>
        <taxon>Mytilidae</taxon>
        <taxon>Mytilinae</taxon>
        <taxon>Mytilus</taxon>
    </lineage>
</organism>
<dbReference type="AlphaFoldDB" id="A0A6J8A450"/>
<evidence type="ECO:0000313" key="2">
    <source>
        <dbReference type="Proteomes" id="UP000507470"/>
    </source>
</evidence>
<reference evidence="1 2" key="1">
    <citation type="submission" date="2020-06" db="EMBL/GenBank/DDBJ databases">
        <authorList>
            <person name="Li R."/>
            <person name="Bekaert M."/>
        </authorList>
    </citation>
    <scope>NUCLEOTIDE SEQUENCE [LARGE SCALE GENOMIC DNA]</scope>
    <source>
        <strain evidence="2">wild</strain>
    </source>
</reference>
<accession>A0A6J8A450</accession>
<gene>
    <name evidence="1" type="ORF">MCOR_2633</name>
</gene>
<dbReference type="OrthoDB" id="5986095at2759"/>
<name>A0A6J8A450_MYTCO</name>
<proteinExistence type="predicted"/>
<evidence type="ECO:0000313" key="1">
    <source>
        <dbReference type="EMBL" id="CAC5359996.1"/>
    </source>
</evidence>
<protein>
    <submittedName>
        <fullName evidence="1">Uncharacterized protein</fullName>
    </submittedName>
</protein>
<dbReference type="Proteomes" id="UP000507470">
    <property type="component" value="Unassembled WGS sequence"/>
</dbReference>
<dbReference type="EMBL" id="CACVKT020000542">
    <property type="protein sequence ID" value="CAC5359996.1"/>
    <property type="molecule type" value="Genomic_DNA"/>
</dbReference>